<proteinExistence type="predicted"/>
<evidence type="ECO:0000313" key="1">
    <source>
        <dbReference type="EMBL" id="KAI4820548.1"/>
    </source>
</evidence>
<dbReference type="Proteomes" id="UP001057452">
    <property type="component" value="Chromosome 9"/>
</dbReference>
<accession>A0ACB9X391</accession>
<dbReference type="EMBL" id="CM043793">
    <property type="protein sequence ID" value="KAI4820548.1"/>
    <property type="molecule type" value="Genomic_DNA"/>
</dbReference>
<feature type="non-terminal residue" evidence="1">
    <location>
        <position position="69"/>
    </location>
</feature>
<organism evidence="1 2">
    <name type="scientific">Chaenocephalus aceratus</name>
    <name type="common">Blackfin icefish</name>
    <name type="synonym">Chaenichthys aceratus</name>
    <dbReference type="NCBI Taxonomy" id="36190"/>
    <lineage>
        <taxon>Eukaryota</taxon>
        <taxon>Metazoa</taxon>
        <taxon>Chordata</taxon>
        <taxon>Craniata</taxon>
        <taxon>Vertebrata</taxon>
        <taxon>Euteleostomi</taxon>
        <taxon>Actinopterygii</taxon>
        <taxon>Neopterygii</taxon>
        <taxon>Teleostei</taxon>
        <taxon>Neoteleostei</taxon>
        <taxon>Acanthomorphata</taxon>
        <taxon>Eupercaria</taxon>
        <taxon>Perciformes</taxon>
        <taxon>Notothenioidei</taxon>
        <taxon>Channichthyidae</taxon>
        <taxon>Chaenocephalus</taxon>
    </lineage>
</organism>
<name>A0ACB9X391_CHAAC</name>
<evidence type="ECO:0000313" key="2">
    <source>
        <dbReference type="Proteomes" id="UP001057452"/>
    </source>
</evidence>
<keyword evidence="2" id="KW-1185">Reference proteome</keyword>
<feature type="non-terminal residue" evidence="1">
    <location>
        <position position="1"/>
    </location>
</feature>
<reference evidence="1" key="1">
    <citation type="submission" date="2022-05" db="EMBL/GenBank/DDBJ databases">
        <title>Chromosome-level genome of Chaenocephalus aceratus.</title>
        <authorList>
            <person name="Park H."/>
        </authorList>
    </citation>
    <scope>NUCLEOTIDE SEQUENCE</scope>
    <source>
        <strain evidence="1">KU_202001</strain>
    </source>
</reference>
<gene>
    <name evidence="1" type="ORF">KUCAC02_028522</name>
</gene>
<comment type="caution">
    <text evidence="1">The sequence shown here is derived from an EMBL/GenBank/DDBJ whole genome shotgun (WGS) entry which is preliminary data.</text>
</comment>
<sequence>ENSPSNSRGLRLQRQKRETALQPFSLHWHGRVCHCAPLFSSIQYSPHGRVRSSHTASPSECVVPGRERE</sequence>
<protein>
    <submittedName>
        <fullName evidence="1">Uncharacterized protein</fullName>
    </submittedName>
</protein>